<dbReference type="RefSeq" id="WP_099105006.1">
    <property type="nucleotide sequence ID" value="NZ_JAATJF010000001.1"/>
</dbReference>
<protein>
    <submittedName>
        <fullName evidence="2">DUF3308 domain-containing protein</fullName>
    </submittedName>
</protein>
<keyword evidence="1" id="KW-0732">Signal</keyword>
<sequence length="354" mass="37486">MKKIYLLALCSALSLVVSAGNPDRQGEAGAAQLLMNPWAPSAGLHSLGTSYVTGVEAMRINPAGVSRFAGTQVMLGYANYLQGTDISMQAIGVSSRVGESGGFGFSIMSLDFGDIPITTTEQPEGTGALMNLSFINVGLTYSHQFENKVSVGLTLRGVSESTSDVSSFGVAIDAGVQYVTGVQDAFKFGLSLRNVGSRMAYGGQGLATAADNPDQAADYKLTYAQRAAGFEMPSMLNIGASYDFLTHLENQRVTVVGNFTANSFSRDEVGAGLEYAFREQFLVRAGYRTDLDAPGRSEGTAADESPIYDGISAGASIRVPFAKGDLTRRFSVDYAYRSTRIYGGTHNVGLSLSF</sequence>
<evidence type="ECO:0000313" key="2">
    <source>
        <dbReference type="EMBL" id="PHL00028.1"/>
    </source>
</evidence>
<reference evidence="2 3" key="1">
    <citation type="submission" date="2017-10" db="EMBL/GenBank/DDBJ databases">
        <title>The draft genome sequence of Lewinella marina KCTC 32374.</title>
        <authorList>
            <person name="Wang K."/>
        </authorList>
    </citation>
    <scope>NUCLEOTIDE SEQUENCE [LARGE SCALE GENOMIC DNA]</scope>
    <source>
        <strain evidence="2 3">MKG-38</strain>
    </source>
</reference>
<accession>A0A2G0CJB0</accession>
<feature type="chain" id="PRO_5013847573" evidence="1">
    <location>
        <begin position="20"/>
        <end position="354"/>
    </location>
</feature>
<keyword evidence="3" id="KW-1185">Reference proteome</keyword>
<name>A0A2G0CJB0_9BACT</name>
<dbReference type="NCBIfam" id="NF033709">
    <property type="entry name" value="PorV_fam"/>
    <property type="match status" value="1"/>
</dbReference>
<organism evidence="2 3">
    <name type="scientific">Neolewinella marina</name>
    <dbReference type="NCBI Taxonomy" id="438751"/>
    <lineage>
        <taxon>Bacteria</taxon>
        <taxon>Pseudomonadati</taxon>
        <taxon>Bacteroidota</taxon>
        <taxon>Saprospiria</taxon>
        <taxon>Saprospirales</taxon>
        <taxon>Lewinellaceae</taxon>
        <taxon>Neolewinella</taxon>
    </lineage>
</organism>
<dbReference type="OrthoDB" id="9807473at2"/>
<proteinExistence type="predicted"/>
<dbReference type="EMBL" id="PDLO01000001">
    <property type="protein sequence ID" value="PHL00028.1"/>
    <property type="molecule type" value="Genomic_DNA"/>
</dbReference>
<dbReference type="AlphaFoldDB" id="A0A2G0CJB0"/>
<comment type="caution">
    <text evidence="2">The sequence shown here is derived from an EMBL/GenBank/DDBJ whole genome shotgun (WGS) entry which is preliminary data.</text>
</comment>
<feature type="signal peptide" evidence="1">
    <location>
        <begin position="1"/>
        <end position="19"/>
    </location>
</feature>
<dbReference type="SUPFAM" id="SSF56935">
    <property type="entry name" value="Porins"/>
    <property type="match status" value="1"/>
</dbReference>
<evidence type="ECO:0000256" key="1">
    <source>
        <dbReference type="SAM" id="SignalP"/>
    </source>
</evidence>
<evidence type="ECO:0000313" key="3">
    <source>
        <dbReference type="Proteomes" id="UP000226437"/>
    </source>
</evidence>
<dbReference type="Gene3D" id="2.40.160.60">
    <property type="entry name" value="Outer membrane protein transport protein (OMPP1/FadL/TodX)"/>
    <property type="match status" value="1"/>
</dbReference>
<dbReference type="Proteomes" id="UP000226437">
    <property type="component" value="Unassembled WGS sequence"/>
</dbReference>
<gene>
    <name evidence="2" type="ORF">CGL56_03005</name>
</gene>